<keyword evidence="5" id="KW-0547">Nucleotide-binding</keyword>
<evidence type="ECO:0000256" key="1">
    <source>
        <dbReference type="ARBA" id="ARBA00005700"/>
    </source>
</evidence>
<evidence type="ECO:0000256" key="5">
    <source>
        <dbReference type="ARBA" id="ARBA00022741"/>
    </source>
</evidence>
<dbReference type="PANTHER" id="PTHR36528">
    <property type="entry name" value="CRISPR SYSTEM SINGLE-STRAND-SPECIFIC DEOXYRIBONUCLEASE CAS10/CSM1 (SUBTYPE III-A)"/>
    <property type="match status" value="1"/>
</dbReference>
<keyword evidence="6" id="KW-0255">Endonuclease</keyword>
<dbReference type="Gene3D" id="3.30.70.270">
    <property type="match status" value="1"/>
</dbReference>
<dbReference type="InterPro" id="IPR041062">
    <property type="entry name" value="Csm1_B"/>
</dbReference>
<dbReference type="Proteomes" id="UP001232493">
    <property type="component" value="Chromosome"/>
</dbReference>
<keyword evidence="3" id="KW-0808">Transferase</keyword>
<dbReference type="InterPro" id="IPR054767">
    <property type="entry name" value="Cas10-Cmr2_palm2"/>
</dbReference>
<evidence type="ECO:0000313" key="13">
    <source>
        <dbReference type="EMBL" id="WGS65211.1"/>
    </source>
</evidence>
<evidence type="ECO:0000313" key="14">
    <source>
        <dbReference type="Proteomes" id="UP001232493"/>
    </source>
</evidence>
<protein>
    <recommendedName>
        <fullName evidence="2">CRISPR system single-strand-specific deoxyribonuclease Cas10/Csm1 (subtype III-A)</fullName>
    </recommendedName>
    <alternativeName>
        <fullName evidence="11">Cyclic oligoadenylate synthase</fullName>
    </alternativeName>
</protein>
<evidence type="ECO:0000256" key="11">
    <source>
        <dbReference type="ARBA" id="ARBA00032922"/>
    </source>
</evidence>
<dbReference type="InterPro" id="IPR000160">
    <property type="entry name" value="GGDEF_dom"/>
</dbReference>
<keyword evidence="9" id="KW-0067">ATP-binding</keyword>
<dbReference type="EMBL" id="CP069362">
    <property type="protein sequence ID" value="WGS65211.1"/>
    <property type="molecule type" value="Genomic_DNA"/>
</dbReference>
<reference evidence="13 14" key="1">
    <citation type="submission" date="2021-02" db="EMBL/GenBank/DDBJ databases">
        <title>Characterization of Marinitoga sp. nov. str. BP5-C20A.</title>
        <authorList>
            <person name="Erauso G."/>
            <person name="Postec A."/>
        </authorList>
    </citation>
    <scope>NUCLEOTIDE SEQUENCE [LARGE SCALE GENOMIC DNA]</scope>
    <source>
        <strain evidence="13 14">BP5-C20A</strain>
    </source>
</reference>
<evidence type="ECO:0000256" key="2">
    <source>
        <dbReference type="ARBA" id="ARBA00014333"/>
    </source>
</evidence>
<evidence type="ECO:0000256" key="3">
    <source>
        <dbReference type="ARBA" id="ARBA00022679"/>
    </source>
</evidence>
<evidence type="ECO:0000256" key="4">
    <source>
        <dbReference type="ARBA" id="ARBA00022722"/>
    </source>
</evidence>
<dbReference type="Pfam" id="PF18211">
    <property type="entry name" value="Csm1_B"/>
    <property type="match status" value="1"/>
</dbReference>
<evidence type="ECO:0000256" key="8">
    <source>
        <dbReference type="ARBA" id="ARBA00022839"/>
    </source>
</evidence>
<dbReference type="Pfam" id="PF22335">
    <property type="entry name" value="Cas10-Cmr2_palm2"/>
    <property type="match status" value="1"/>
</dbReference>
<accession>A0ABY8PRD8</accession>
<dbReference type="InterPro" id="IPR013408">
    <property type="entry name" value="Cas10/Csm1"/>
</dbReference>
<keyword evidence="10" id="KW-0051">Antiviral defense</keyword>
<comment type="similarity">
    <text evidence="1">Belongs to the CRISPR-associated Cas10/Csm1 family.</text>
</comment>
<sequence>MDEKIPISYLTSELWRIFFRKEKKKFSYEEVKKLLGLENDYNPEIMSELKFLELEDENEKNVNQKLVNVFSTVKKSNNSKKIKSYFPLSIIEYENNYEKIIFPDTQNTTTYEEIINNLKEDFKKDQSLKKILFLMEKHLSFVPATTGEETEISLYEHSRVKSQIYTSYILAENKEKPFLLLHGDMSGTQKFIYTINTKGALKSLRARSVYLQLLQEVFVDKLLEELDLSRIHIHFIGGGNFYLILPNTEKNKKIIEKVISEFNNWIISNHPELQIITNLEEFSISELKDNIANVFSRSSKKINEKKYHPYTSETLSELFKVKYEKVSSDKICDVCNVYTENLIEKNDLKVCHFCDSMIEFGKDLIEGNAVIEDPYGYLEIFNKRYVVVKEINKDQKGYIYNLGKYLKRQNKLTPILLSLYTPKSHTTLEELSEKSIGRKLIGVFRSDVDNLGSIFSTYIEQPSLQKVSTLSKMLNRFFSSYIPTICAGKIPKKYEKRIFYVNENNSPERNVMIIYAGGDDLFYIGAWNEVFESSLEIKNIFDDFVKNPDITLSGGLVLENNKTALKWLAEFSGSAEDMAKSNKKDGKEKDSLTLMPDFTMKNSTFFWNDIEDIYKLIRKIIGEDRISNENQKVNIKDYKNNISRSLLYKLFGISQNVVLKDSEQEREEEENLQKPLLYYTYAKGNEEDKKIIGSILDEKINSKLFKTIQIVDLYIRK</sequence>
<keyword evidence="14" id="KW-1185">Reference proteome</keyword>
<dbReference type="RefSeq" id="WP_280999501.1">
    <property type="nucleotide sequence ID" value="NZ_CP069362.1"/>
</dbReference>
<gene>
    <name evidence="13" type="primary">cas10</name>
    <name evidence="13" type="ORF">JRV97_01240</name>
</gene>
<proteinExistence type="inferred from homology"/>
<evidence type="ECO:0000256" key="10">
    <source>
        <dbReference type="ARBA" id="ARBA00023118"/>
    </source>
</evidence>
<evidence type="ECO:0000259" key="12">
    <source>
        <dbReference type="PROSITE" id="PS50887"/>
    </source>
</evidence>
<evidence type="ECO:0000256" key="9">
    <source>
        <dbReference type="ARBA" id="ARBA00022840"/>
    </source>
</evidence>
<dbReference type="InterPro" id="IPR043128">
    <property type="entry name" value="Rev_trsase/Diguanyl_cyclase"/>
</dbReference>
<feature type="domain" description="GGDEF" evidence="12">
    <location>
        <begin position="439"/>
        <end position="595"/>
    </location>
</feature>
<dbReference type="PROSITE" id="PS50887">
    <property type="entry name" value="GGDEF"/>
    <property type="match status" value="1"/>
</dbReference>
<evidence type="ECO:0000256" key="6">
    <source>
        <dbReference type="ARBA" id="ARBA00022759"/>
    </source>
</evidence>
<name>A0ABY8PRD8_9BACT</name>
<dbReference type="NCBIfam" id="TIGR02578">
    <property type="entry name" value="cas_TM1811_Csm1"/>
    <property type="match status" value="1"/>
</dbReference>
<keyword evidence="4" id="KW-0540">Nuclease</keyword>
<evidence type="ECO:0000256" key="7">
    <source>
        <dbReference type="ARBA" id="ARBA00022801"/>
    </source>
</evidence>
<keyword evidence="8" id="KW-0269">Exonuclease</keyword>
<keyword evidence="7" id="KW-0378">Hydrolase</keyword>
<organism evidence="13 14">
    <name type="scientific">Marinitoga aeolica</name>
    <dbReference type="NCBI Taxonomy" id="2809031"/>
    <lineage>
        <taxon>Bacteria</taxon>
        <taxon>Thermotogati</taxon>
        <taxon>Thermotogota</taxon>
        <taxon>Thermotogae</taxon>
        <taxon>Petrotogales</taxon>
        <taxon>Petrotogaceae</taxon>
        <taxon>Marinitoga</taxon>
    </lineage>
</organism>
<dbReference type="InterPro" id="IPR052117">
    <property type="entry name" value="Cas10/Csm1_subtype-III-A"/>
</dbReference>
<dbReference type="PANTHER" id="PTHR36528:SF1">
    <property type="entry name" value="CRISPR SYSTEM SINGLE-STRAND-SPECIFIC DEOXYRIBONUCLEASE CAS10_CSM1 (SUBTYPE III-A)"/>
    <property type="match status" value="1"/>
</dbReference>